<evidence type="ECO:0000313" key="6">
    <source>
        <dbReference type="Proteomes" id="UP000033684"/>
    </source>
</evidence>
<keyword evidence="3" id="KW-1133">Transmembrane helix</keyword>
<dbReference type="GO" id="GO:0097347">
    <property type="term" value="C:TAM protein secretion complex"/>
    <property type="evidence" value="ECO:0007669"/>
    <property type="project" value="TreeGrafter"/>
</dbReference>
<keyword evidence="2" id="KW-0812">Transmembrane</keyword>
<dbReference type="PATRIC" id="fig|1632867.3.peg.935"/>
<proteinExistence type="predicted"/>
<gene>
    <name evidence="5" type="ORF">VZ94_13155</name>
</gene>
<accession>A0A0F3IH85</accession>
<evidence type="ECO:0000256" key="4">
    <source>
        <dbReference type="ARBA" id="ARBA00023136"/>
    </source>
</evidence>
<dbReference type="PANTHER" id="PTHR36985">
    <property type="entry name" value="TRANSLOCATION AND ASSEMBLY MODULE SUBUNIT TAMB"/>
    <property type="match status" value="1"/>
</dbReference>
<dbReference type="GO" id="GO:0009306">
    <property type="term" value="P:protein secretion"/>
    <property type="evidence" value="ECO:0007669"/>
    <property type="project" value="TreeGrafter"/>
</dbReference>
<organism evidence="5 6">
    <name type="scientific">Methylocucumis oryzae</name>
    <dbReference type="NCBI Taxonomy" id="1632867"/>
    <lineage>
        <taxon>Bacteria</taxon>
        <taxon>Pseudomonadati</taxon>
        <taxon>Pseudomonadota</taxon>
        <taxon>Gammaproteobacteria</taxon>
        <taxon>Methylococcales</taxon>
        <taxon>Methylococcaceae</taxon>
        <taxon>Methylocucumis</taxon>
    </lineage>
</organism>
<dbReference type="OrthoDB" id="5555605at2"/>
<keyword evidence="6" id="KW-1185">Reference proteome</keyword>
<protein>
    <submittedName>
        <fullName evidence="5">Uncharacterized protein</fullName>
    </submittedName>
</protein>
<dbReference type="Proteomes" id="UP000033684">
    <property type="component" value="Unassembled WGS sequence"/>
</dbReference>
<reference evidence="6" key="1">
    <citation type="submission" date="2015-03" db="EMBL/GenBank/DDBJ databases">
        <title>Draft genome sequence of a novel methanotroph (Sn10-6) isolated from flooded ricefield rhizosphere in India.</title>
        <authorList>
            <person name="Pandit P.S."/>
            <person name="Pore S.D."/>
            <person name="Arora P."/>
            <person name="Kapse N.G."/>
            <person name="Dhakephalkar P.K."/>
            <person name="Rahalkar M.C."/>
        </authorList>
    </citation>
    <scope>NUCLEOTIDE SEQUENCE [LARGE SCALE GENOMIC DNA]</scope>
    <source>
        <strain evidence="6">Sn10-6</strain>
    </source>
</reference>
<dbReference type="GO" id="GO:0005886">
    <property type="term" value="C:plasma membrane"/>
    <property type="evidence" value="ECO:0007669"/>
    <property type="project" value="TreeGrafter"/>
</dbReference>
<sequence length="827" mass="89578">MKWLKTVIVLLLLVLIPLAVVVGVIASERGCRWVLNHVPGLTITAMHGTLLSQITLTGLRYENPDLSLSADSIHLAWQAPALLTRTLAIDAFTSQKLIIAPHPTKPAPPSTFTWQQGIQLPVSIQLKHVQLDDTQLINDGTVLTLKQVNLALQSQNNHIVLQKLSVNLPDIDTKLTGELDLSAGFPMQLQGDWRFTHAVGTWQGQLQVIGDINRLTLQHELKQPFAIQSKAEFSEILATPTIKSVSTWQQQLRWPLTGATPQLQSQQGRLEVNGTLNAYQVNASAQLASPNVKQALVTLQGQGSLTSFSFKPLQLTTADGQCQFSGEVSWQNFLAFNLALSAKAFNLALLVPDFPSQLTLSSQLRGQYQKDWQASLQIHNIDGTLRGQPITAQGLVEYQHEQLTIKPLTIKIGRNQLKSEGMLSQQQANLTVNADMPDLSVLWPGLAGKINGETTLKGRWPMPDVNAQLSGLDLRLQQYQIKNLALVVDFKPENPNSRIELKADAIHSNTLDIATAHINVSGDINKQQAQSQINTNYGQLSLALSGQWRKPTWSGQVTELSLTATRAGDWHAQVPVLLTAQPLAKALAVELAPLCLSQTAARVCVAGRFIDAQRITASFTSQGLPLALLNPVLPHHAVAFNNSILNSDVQLKSDASSGWSGQYQFTVPSSTITLTGAKQPTTLALGELAVKGVLARQQLKTELAFSYEGNNQLTGTVNLGLTAPQALSGQINAKLNSYQLLNAFLPDASITSGLLTANIALAGQLAKPTFTGQLTWHDGTVNSANIGLTDIQIDAIAEQTQHLKLTATAKPFLPTASGLDKTFFVAV</sequence>
<keyword evidence="4" id="KW-0472">Membrane</keyword>
<evidence type="ECO:0000256" key="1">
    <source>
        <dbReference type="ARBA" id="ARBA00004167"/>
    </source>
</evidence>
<comment type="subcellular location">
    <subcellularLocation>
        <location evidence="1">Membrane</location>
        <topology evidence="1">Single-pass membrane protein</topology>
    </subcellularLocation>
</comment>
<evidence type="ECO:0000256" key="3">
    <source>
        <dbReference type="ARBA" id="ARBA00022989"/>
    </source>
</evidence>
<dbReference type="EMBL" id="LAJX01000131">
    <property type="protein sequence ID" value="KJV06145.1"/>
    <property type="molecule type" value="Genomic_DNA"/>
</dbReference>
<dbReference type="PANTHER" id="PTHR36985:SF1">
    <property type="entry name" value="TRANSLOCATION AND ASSEMBLY MODULE SUBUNIT TAMB"/>
    <property type="match status" value="1"/>
</dbReference>
<evidence type="ECO:0000256" key="2">
    <source>
        <dbReference type="ARBA" id="ARBA00022692"/>
    </source>
</evidence>
<reference evidence="5 6" key="2">
    <citation type="journal article" date="2016" name="Microb. Ecol.">
        <title>Genome Characteristics of a Novel Type I Methanotroph (Sn10-6) Isolated from a Flooded Indian Rice Field.</title>
        <authorList>
            <person name="Rahalkar M.C."/>
            <person name="Pandit P.S."/>
            <person name="Dhakephalkar P.K."/>
            <person name="Pore S."/>
            <person name="Arora P."/>
            <person name="Kapse N."/>
        </authorList>
    </citation>
    <scope>NUCLEOTIDE SEQUENCE [LARGE SCALE GENOMIC DNA]</scope>
    <source>
        <strain evidence="5 6">Sn10-6</strain>
    </source>
</reference>
<dbReference type="AlphaFoldDB" id="A0A0F3IH85"/>
<name>A0A0F3IH85_9GAMM</name>
<dbReference type="RefSeq" id="WP_045779575.1">
    <property type="nucleotide sequence ID" value="NZ_LAJX01000131.1"/>
</dbReference>
<evidence type="ECO:0000313" key="5">
    <source>
        <dbReference type="EMBL" id="KJV06145.1"/>
    </source>
</evidence>
<comment type="caution">
    <text evidence="5">The sequence shown here is derived from an EMBL/GenBank/DDBJ whole genome shotgun (WGS) entry which is preliminary data.</text>
</comment>